<evidence type="ECO:0000313" key="2">
    <source>
        <dbReference type="EMBL" id="KAJ7346194.1"/>
    </source>
</evidence>
<dbReference type="Proteomes" id="UP001218218">
    <property type="component" value="Unassembled WGS sequence"/>
</dbReference>
<dbReference type="EMBL" id="JARIHO010000021">
    <property type="protein sequence ID" value="KAJ7346194.1"/>
    <property type="molecule type" value="Genomic_DNA"/>
</dbReference>
<comment type="caution">
    <text evidence="2">The sequence shown here is derived from an EMBL/GenBank/DDBJ whole genome shotgun (WGS) entry which is preliminary data.</text>
</comment>
<feature type="region of interest" description="Disordered" evidence="1">
    <location>
        <begin position="107"/>
        <end position="178"/>
    </location>
</feature>
<feature type="compositionally biased region" description="Basic residues" evidence="1">
    <location>
        <begin position="136"/>
        <end position="147"/>
    </location>
</feature>
<accession>A0AAD6ZZX7</accession>
<organism evidence="2 3">
    <name type="scientific">Mycena albidolilacea</name>
    <dbReference type="NCBI Taxonomy" id="1033008"/>
    <lineage>
        <taxon>Eukaryota</taxon>
        <taxon>Fungi</taxon>
        <taxon>Dikarya</taxon>
        <taxon>Basidiomycota</taxon>
        <taxon>Agaricomycotina</taxon>
        <taxon>Agaricomycetes</taxon>
        <taxon>Agaricomycetidae</taxon>
        <taxon>Agaricales</taxon>
        <taxon>Marasmiineae</taxon>
        <taxon>Mycenaceae</taxon>
        <taxon>Mycena</taxon>
    </lineage>
</organism>
<feature type="compositionally biased region" description="Low complexity" evidence="1">
    <location>
        <begin position="107"/>
        <end position="116"/>
    </location>
</feature>
<protein>
    <submittedName>
        <fullName evidence="2">Uncharacterized protein</fullName>
    </submittedName>
</protein>
<evidence type="ECO:0000313" key="3">
    <source>
        <dbReference type="Proteomes" id="UP001218218"/>
    </source>
</evidence>
<name>A0AAD6ZZX7_9AGAR</name>
<gene>
    <name evidence="2" type="ORF">DFH08DRAFT_961642</name>
</gene>
<sequence>MSDPALPPFTQKPFTLPAPSQLTQAPVNVPGIHYDAAGNPWFCDASGNWQPPKQAPVPQVSSSMAQSAAQGASSNFPSTLSGPPHMSSSNTVYPTLIDPRLLPPLPDNNDFDLTNPHTITKARLGNPAPKVEGARRKGKDPKGKKRQHSSDSDNGTSDGERAPKRGRRKGSSKFSKEDVTKLLDLVETHLPLGQKGWKAVQSAFSKWASGLGHPVKQCT</sequence>
<feature type="compositionally biased region" description="Polar residues" evidence="1">
    <location>
        <begin position="75"/>
        <end position="92"/>
    </location>
</feature>
<evidence type="ECO:0000256" key="1">
    <source>
        <dbReference type="SAM" id="MobiDB-lite"/>
    </source>
</evidence>
<feature type="compositionally biased region" description="Low complexity" evidence="1">
    <location>
        <begin position="61"/>
        <end position="74"/>
    </location>
</feature>
<dbReference type="AlphaFoldDB" id="A0AAD6ZZX7"/>
<feature type="region of interest" description="Disordered" evidence="1">
    <location>
        <begin position="1"/>
        <end position="22"/>
    </location>
</feature>
<proteinExistence type="predicted"/>
<keyword evidence="3" id="KW-1185">Reference proteome</keyword>
<reference evidence="2" key="1">
    <citation type="submission" date="2023-03" db="EMBL/GenBank/DDBJ databases">
        <title>Massive genome expansion in bonnet fungi (Mycena s.s.) driven by repeated elements and novel gene families across ecological guilds.</title>
        <authorList>
            <consortium name="Lawrence Berkeley National Laboratory"/>
            <person name="Harder C.B."/>
            <person name="Miyauchi S."/>
            <person name="Viragh M."/>
            <person name="Kuo A."/>
            <person name="Thoen E."/>
            <person name="Andreopoulos B."/>
            <person name="Lu D."/>
            <person name="Skrede I."/>
            <person name="Drula E."/>
            <person name="Henrissat B."/>
            <person name="Morin E."/>
            <person name="Kohler A."/>
            <person name="Barry K."/>
            <person name="LaButti K."/>
            <person name="Morin E."/>
            <person name="Salamov A."/>
            <person name="Lipzen A."/>
            <person name="Mereny Z."/>
            <person name="Hegedus B."/>
            <person name="Baldrian P."/>
            <person name="Stursova M."/>
            <person name="Weitz H."/>
            <person name="Taylor A."/>
            <person name="Grigoriev I.V."/>
            <person name="Nagy L.G."/>
            <person name="Martin F."/>
            <person name="Kauserud H."/>
        </authorList>
    </citation>
    <scope>NUCLEOTIDE SEQUENCE</scope>
    <source>
        <strain evidence="2">CBHHK002</strain>
    </source>
</reference>
<feature type="region of interest" description="Disordered" evidence="1">
    <location>
        <begin position="46"/>
        <end position="92"/>
    </location>
</feature>